<dbReference type="GO" id="GO:0004834">
    <property type="term" value="F:tryptophan synthase activity"/>
    <property type="evidence" value="ECO:0007669"/>
    <property type="project" value="UniProtKB-UniRule"/>
</dbReference>
<protein>
    <recommendedName>
        <fullName evidence="9">Tryptophan synthase alpha chain</fullName>
        <ecNumber evidence="9">4.2.1.20</ecNumber>
    </recommendedName>
</protein>
<sequence>MNLIDQTFAGLKANGQTALIPFLTIGDPDVDTSVEIIATLEAAGADIVELGVPYSDPLADGPVIQRASQRALKHQVNISTCMHAALKARTAGVKLPFILFTYYNPVLQFGMDRFFAEVKKHDISGLIIPDLPVEESEELTKLAEAAGVHVIPLVAPTSKERIKSIAAGAKGFVYCVSSLGVTGERSSFFEGVEDFIAQVKAYTDVPAAVGFGISSAEQAAKFARICDGVVVGSAIVRKIEEAIPLLQNPDTRQEGLLQIREFVSQLKT</sequence>
<dbReference type="Gene3D" id="3.20.20.70">
    <property type="entry name" value="Aldolase class I"/>
    <property type="match status" value="1"/>
</dbReference>
<proteinExistence type="inferred from homology"/>
<comment type="subunit">
    <text evidence="3 9">Tetramer of two alpha and two beta chains.</text>
</comment>
<evidence type="ECO:0000256" key="7">
    <source>
        <dbReference type="ARBA" id="ARBA00023239"/>
    </source>
</evidence>
<dbReference type="InterPro" id="IPR011060">
    <property type="entry name" value="RibuloseP-bd_barrel"/>
</dbReference>
<evidence type="ECO:0000256" key="4">
    <source>
        <dbReference type="ARBA" id="ARBA00022605"/>
    </source>
</evidence>
<dbReference type="EMBL" id="BORT01000022">
    <property type="protein sequence ID" value="GIO49537.1"/>
    <property type="molecule type" value="Genomic_DNA"/>
</dbReference>
<evidence type="ECO:0000256" key="10">
    <source>
        <dbReference type="RuleBase" id="RU003662"/>
    </source>
</evidence>
<evidence type="ECO:0000256" key="8">
    <source>
        <dbReference type="ARBA" id="ARBA00049047"/>
    </source>
</evidence>
<evidence type="ECO:0000256" key="3">
    <source>
        <dbReference type="ARBA" id="ARBA00011270"/>
    </source>
</evidence>
<dbReference type="InterPro" id="IPR018204">
    <property type="entry name" value="Trp_synthase_alpha_AS"/>
</dbReference>
<evidence type="ECO:0000313" key="11">
    <source>
        <dbReference type="EMBL" id="GIO49537.1"/>
    </source>
</evidence>
<evidence type="ECO:0000256" key="2">
    <source>
        <dbReference type="ARBA" id="ARBA00004733"/>
    </source>
</evidence>
<dbReference type="PANTHER" id="PTHR43406">
    <property type="entry name" value="TRYPTOPHAN SYNTHASE, ALPHA CHAIN"/>
    <property type="match status" value="1"/>
</dbReference>
<dbReference type="InterPro" id="IPR002028">
    <property type="entry name" value="Trp_synthase_suA"/>
</dbReference>
<dbReference type="Pfam" id="PF00290">
    <property type="entry name" value="Trp_syntA"/>
    <property type="match status" value="1"/>
</dbReference>
<keyword evidence="6 9" id="KW-0057">Aromatic amino acid biosynthesis</keyword>
<comment type="caution">
    <text evidence="11">The sequence shown here is derived from an EMBL/GenBank/DDBJ whole genome shotgun (WGS) entry which is preliminary data.</text>
</comment>
<dbReference type="NCBIfam" id="TIGR00262">
    <property type="entry name" value="trpA"/>
    <property type="match status" value="1"/>
</dbReference>
<comment type="pathway">
    <text evidence="2 9">Amino-acid biosynthesis; L-tryptophan biosynthesis; L-tryptophan from chorismate: step 5/5.</text>
</comment>
<keyword evidence="4 9" id="KW-0028">Amino-acid biosynthesis</keyword>
<keyword evidence="5 9" id="KW-0822">Tryptophan biosynthesis</keyword>
<dbReference type="PANTHER" id="PTHR43406:SF1">
    <property type="entry name" value="TRYPTOPHAN SYNTHASE ALPHA CHAIN, CHLOROPLASTIC"/>
    <property type="match status" value="1"/>
</dbReference>
<dbReference type="RefSeq" id="WP_212980008.1">
    <property type="nucleotide sequence ID" value="NZ_AP025343.1"/>
</dbReference>
<keyword evidence="7 9" id="KW-0456">Lyase</keyword>
<name>A0A919YJP3_9BACL</name>
<dbReference type="FunFam" id="3.20.20.70:FF:000037">
    <property type="entry name" value="Tryptophan synthase alpha chain"/>
    <property type="match status" value="1"/>
</dbReference>
<evidence type="ECO:0000313" key="12">
    <source>
        <dbReference type="Proteomes" id="UP000682811"/>
    </source>
</evidence>
<evidence type="ECO:0000256" key="5">
    <source>
        <dbReference type="ARBA" id="ARBA00022822"/>
    </source>
</evidence>
<evidence type="ECO:0000256" key="6">
    <source>
        <dbReference type="ARBA" id="ARBA00023141"/>
    </source>
</evidence>
<dbReference type="GO" id="GO:0005829">
    <property type="term" value="C:cytosol"/>
    <property type="evidence" value="ECO:0007669"/>
    <property type="project" value="TreeGrafter"/>
</dbReference>
<dbReference type="CDD" id="cd04724">
    <property type="entry name" value="Tryptophan_synthase_alpha"/>
    <property type="match status" value="1"/>
</dbReference>
<comment type="similarity">
    <text evidence="9 10">Belongs to the TrpA family.</text>
</comment>
<accession>A0A919YJP3</accession>
<evidence type="ECO:0000256" key="9">
    <source>
        <dbReference type="HAMAP-Rule" id="MF_00131"/>
    </source>
</evidence>
<comment type="function">
    <text evidence="1 9">The alpha subunit is responsible for the aldol cleavage of indoleglycerol phosphate to indole and glyceraldehyde 3-phosphate.</text>
</comment>
<dbReference type="Proteomes" id="UP000682811">
    <property type="component" value="Unassembled WGS sequence"/>
</dbReference>
<keyword evidence="12" id="KW-1185">Reference proteome</keyword>
<feature type="active site" description="Proton acceptor" evidence="9">
    <location>
        <position position="49"/>
    </location>
</feature>
<reference evidence="11 12" key="1">
    <citation type="submission" date="2021-03" db="EMBL/GenBank/DDBJ databases">
        <title>Antimicrobial resistance genes in bacteria isolated from Japanese honey, and their potential for conferring macrolide and lincosamide resistance in the American foulbrood pathogen Paenibacillus larvae.</title>
        <authorList>
            <person name="Okamoto M."/>
            <person name="Kumagai M."/>
            <person name="Kanamori H."/>
            <person name="Takamatsu D."/>
        </authorList>
    </citation>
    <scope>NUCLEOTIDE SEQUENCE [LARGE SCALE GENOMIC DNA]</scope>
    <source>
        <strain evidence="11 12">J34TS1</strain>
    </source>
</reference>
<gene>
    <name evidence="9 11" type="primary">trpA</name>
    <name evidence="11" type="ORF">J34TS1_43020</name>
</gene>
<dbReference type="EC" id="4.2.1.20" evidence="9"/>
<dbReference type="HAMAP" id="MF_00131">
    <property type="entry name" value="Trp_synth_alpha"/>
    <property type="match status" value="1"/>
</dbReference>
<dbReference type="SUPFAM" id="SSF51366">
    <property type="entry name" value="Ribulose-phoshate binding barrel"/>
    <property type="match status" value="1"/>
</dbReference>
<comment type="catalytic activity">
    <reaction evidence="8 9">
        <text>(1S,2R)-1-C-(indol-3-yl)glycerol 3-phosphate + L-serine = D-glyceraldehyde 3-phosphate + L-tryptophan + H2O</text>
        <dbReference type="Rhea" id="RHEA:10532"/>
        <dbReference type="ChEBI" id="CHEBI:15377"/>
        <dbReference type="ChEBI" id="CHEBI:33384"/>
        <dbReference type="ChEBI" id="CHEBI:57912"/>
        <dbReference type="ChEBI" id="CHEBI:58866"/>
        <dbReference type="ChEBI" id="CHEBI:59776"/>
        <dbReference type="EC" id="4.2.1.20"/>
    </reaction>
</comment>
<dbReference type="AlphaFoldDB" id="A0A919YJP3"/>
<dbReference type="PROSITE" id="PS00167">
    <property type="entry name" value="TRP_SYNTHASE_ALPHA"/>
    <property type="match status" value="1"/>
</dbReference>
<feature type="active site" description="Proton acceptor" evidence="9">
    <location>
        <position position="60"/>
    </location>
</feature>
<dbReference type="InterPro" id="IPR013785">
    <property type="entry name" value="Aldolase_TIM"/>
</dbReference>
<evidence type="ECO:0000256" key="1">
    <source>
        <dbReference type="ARBA" id="ARBA00003365"/>
    </source>
</evidence>
<organism evidence="11 12">
    <name type="scientific">Paenibacillus azoreducens</name>
    <dbReference type="NCBI Taxonomy" id="116718"/>
    <lineage>
        <taxon>Bacteria</taxon>
        <taxon>Bacillati</taxon>
        <taxon>Bacillota</taxon>
        <taxon>Bacilli</taxon>
        <taxon>Bacillales</taxon>
        <taxon>Paenibacillaceae</taxon>
        <taxon>Paenibacillus</taxon>
    </lineage>
</organism>